<name>A0A2C9EGM9_PSEPH</name>
<protein>
    <submittedName>
        <fullName evidence="1">Uncharacterized protein</fullName>
    </submittedName>
</protein>
<dbReference type="AlphaFoldDB" id="A0A2C9EGM9"/>
<gene>
    <name evidence="1" type="ORF">PFLCHA0_c09660</name>
</gene>
<organism evidence="1 2">
    <name type="scientific">Pseudomonas protegens (strain DSM 19095 / LMG 27888 / CFBP 6595 / CHA0)</name>
    <dbReference type="NCBI Taxonomy" id="1124983"/>
    <lineage>
        <taxon>Bacteria</taxon>
        <taxon>Pseudomonadati</taxon>
        <taxon>Pseudomonadota</taxon>
        <taxon>Gammaproteobacteria</taxon>
        <taxon>Pseudomonadales</taxon>
        <taxon>Pseudomonadaceae</taxon>
        <taxon>Pseudomonas</taxon>
    </lineage>
</organism>
<dbReference type="Proteomes" id="UP000013940">
    <property type="component" value="Chromosome"/>
</dbReference>
<dbReference type="HOGENOM" id="CLU_3139702_0_0_6"/>
<accession>A0A2C9EGM9</accession>
<evidence type="ECO:0000313" key="1">
    <source>
        <dbReference type="EMBL" id="AGL82758.1"/>
    </source>
</evidence>
<sequence length="49" mass="5771">MIRRQAGSYHTSRDIRAYRRSWLASEKSPQDRIRRQARCLQAQGLPSLV</sequence>
<reference evidence="2" key="1">
    <citation type="journal article" date="2014" name="Genome Announc.">
        <title>Full-genome sequence of the plant growth-promoting bacterium Pseudomonas protegens CHA0.</title>
        <authorList>
            <person name="Jousset A."/>
            <person name="Schuldes J."/>
            <person name="Keel C."/>
            <person name="Maurhofer M."/>
            <person name="Daniel R."/>
            <person name="Scheu S."/>
            <person name="Thuermer A."/>
        </authorList>
    </citation>
    <scope>NUCLEOTIDE SEQUENCE [LARGE SCALE GENOMIC DNA]</scope>
    <source>
        <strain evidence="2">DSM 19095 / LMG 27888 / CFBP 6595 / CHA0</strain>
    </source>
</reference>
<proteinExistence type="predicted"/>
<dbReference type="EMBL" id="CP003190">
    <property type="protein sequence ID" value="AGL82758.1"/>
    <property type="molecule type" value="Genomic_DNA"/>
</dbReference>
<evidence type="ECO:0000313" key="2">
    <source>
        <dbReference type="Proteomes" id="UP000013940"/>
    </source>
</evidence>
<dbReference type="KEGG" id="pprc:PFLCHA0_c09660"/>